<dbReference type="InterPro" id="IPR042092">
    <property type="entry name" value="PsdUridine_s_RsuA/RluB/E/F_cat"/>
</dbReference>
<evidence type="ECO:0000259" key="5">
    <source>
        <dbReference type="Pfam" id="PF00849"/>
    </source>
</evidence>
<dbReference type="PANTHER" id="PTHR47683">
    <property type="entry name" value="PSEUDOURIDINE SYNTHASE FAMILY PROTEIN-RELATED"/>
    <property type="match status" value="1"/>
</dbReference>
<dbReference type="Gene3D" id="3.30.70.1560">
    <property type="entry name" value="Alpha-L RNA-binding motif"/>
    <property type="match status" value="1"/>
</dbReference>
<evidence type="ECO:0000256" key="4">
    <source>
        <dbReference type="SAM" id="MobiDB-lite"/>
    </source>
</evidence>
<dbReference type="InterPro" id="IPR018496">
    <property type="entry name" value="PsdUridine_synth_RsuA/RluB_CS"/>
</dbReference>
<dbReference type="EMBL" id="CP073344">
    <property type="protein sequence ID" value="UTW04980.1"/>
    <property type="molecule type" value="Genomic_DNA"/>
</dbReference>
<proteinExistence type="inferred from homology"/>
<evidence type="ECO:0000256" key="3">
    <source>
        <dbReference type="RuleBase" id="RU003887"/>
    </source>
</evidence>
<name>A0ABY5GY83_9GAMM</name>
<dbReference type="PANTHER" id="PTHR47683:SF2">
    <property type="entry name" value="RNA-BINDING S4 DOMAIN-CONTAINING PROTEIN"/>
    <property type="match status" value="1"/>
</dbReference>
<keyword evidence="7" id="KW-1185">Reference proteome</keyword>
<evidence type="ECO:0000256" key="2">
    <source>
        <dbReference type="ARBA" id="ARBA00023235"/>
    </source>
</evidence>
<dbReference type="InterPro" id="IPR050343">
    <property type="entry name" value="RsuA_PseudoU_synthase"/>
</dbReference>
<accession>A0ABY5GY83</accession>
<organism evidence="6 7">
    <name type="scientific">Amphritea atlantica</name>
    <dbReference type="NCBI Taxonomy" id="355243"/>
    <lineage>
        <taxon>Bacteria</taxon>
        <taxon>Pseudomonadati</taxon>
        <taxon>Pseudomonadota</taxon>
        <taxon>Gammaproteobacteria</taxon>
        <taxon>Oceanospirillales</taxon>
        <taxon>Oceanospirillaceae</taxon>
        <taxon>Amphritea</taxon>
    </lineage>
</organism>
<comment type="similarity">
    <text evidence="1 3">Belongs to the pseudouridine synthase RsuA family.</text>
</comment>
<evidence type="ECO:0000313" key="7">
    <source>
        <dbReference type="Proteomes" id="UP001059950"/>
    </source>
</evidence>
<dbReference type="PROSITE" id="PS01149">
    <property type="entry name" value="PSI_RSU"/>
    <property type="match status" value="1"/>
</dbReference>
<dbReference type="SUPFAM" id="SSF55120">
    <property type="entry name" value="Pseudouridine synthase"/>
    <property type="match status" value="1"/>
</dbReference>
<feature type="compositionally biased region" description="Basic residues" evidence="4">
    <location>
        <begin position="184"/>
        <end position="202"/>
    </location>
</feature>
<evidence type="ECO:0000256" key="1">
    <source>
        <dbReference type="ARBA" id="ARBA00008348"/>
    </source>
</evidence>
<dbReference type="InterPro" id="IPR020103">
    <property type="entry name" value="PsdUridine_synth_cat_dom_sf"/>
</dbReference>
<dbReference type="InterPro" id="IPR000748">
    <property type="entry name" value="PsdUridine_synth_RsuA/RluB/E/F"/>
</dbReference>
<reference evidence="6" key="1">
    <citation type="submission" date="2021-04" db="EMBL/GenBank/DDBJ databases">
        <title>Oceanospirillales bacteria with DddD are important DMSP degraders in coastal seawater.</title>
        <authorList>
            <person name="Liu J."/>
        </authorList>
    </citation>
    <scope>NUCLEOTIDE SEQUENCE</scope>
    <source>
        <strain evidence="6">GY6</strain>
    </source>
</reference>
<dbReference type="Proteomes" id="UP001059950">
    <property type="component" value="Chromosome"/>
</dbReference>
<evidence type="ECO:0000313" key="6">
    <source>
        <dbReference type="EMBL" id="UTW04980.1"/>
    </source>
</evidence>
<protein>
    <recommendedName>
        <fullName evidence="3">Pseudouridine synthase</fullName>
        <ecNumber evidence="3">5.4.99.-</ecNumber>
    </recommendedName>
</protein>
<dbReference type="EC" id="5.4.99.-" evidence="3"/>
<feature type="region of interest" description="Disordered" evidence="4">
    <location>
        <begin position="179"/>
        <end position="234"/>
    </location>
</feature>
<gene>
    <name evidence="6" type="ORF">KDX31_08275</name>
</gene>
<dbReference type="InterPro" id="IPR006145">
    <property type="entry name" value="PsdUridine_synth_RsuA/RluA"/>
</dbReference>
<keyword evidence="2 3" id="KW-0413">Isomerase</keyword>
<feature type="domain" description="Pseudouridine synthase RsuA/RluA-like" evidence="5">
    <location>
        <begin position="4"/>
        <end position="148"/>
    </location>
</feature>
<dbReference type="Gene3D" id="3.30.70.580">
    <property type="entry name" value="Pseudouridine synthase I, catalytic domain, N-terminal subdomain"/>
    <property type="match status" value="1"/>
</dbReference>
<dbReference type="CDD" id="cd02566">
    <property type="entry name" value="PseudoU_synth_RluE"/>
    <property type="match status" value="1"/>
</dbReference>
<dbReference type="NCBIfam" id="TIGR00093">
    <property type="entry name" value="pseudouridine synthase"/>
    <property type="match status" value="1"/>
</dbReference>
<feature type="region of interest" description="Disordered" evidence="4">
    <location>
        <begin position="99"/>
        <end position="122"/>
    </location>
</feature>
<dbReference type="Pfam" id="PF00849">
    <property type="entry name" value="PseudoU_synth_2"/>
    <property type="match status" value="1"/>
</dbReference>
<dbReference type="InterPro" id="IPR020094">
    <property type="entry name" value="TruA/RsuA/RluB/E/F_N"/>
</dbReference>
<sequence length="234" mass="26286">MSRIILFNKPFQVLTQFTDSEGRATLAEYIQSKGVYAAGRLDYDSEGLLILTDDGQLQHTLADPKFKLEKTYWAQVEGDIDEAALTRLRQGVELKDGVTRPAGAKKIPEPAVWPRNPPIRERKNQPTSWIELKITEGKNRQVRRMTAAVGFPTLRLIRAAIGNWSLEDLKPGELRTEEVFMPKTPRKTHPTRHSGSHSKKSPNRSAAAKPVRSESGATKAPASRPANKNRRRSR</sequence>